<dbReference type="Pfam" id="PF00535">
    <property type="entry name" value="Glycos_transf_2"/>
    <property type="match status" value="1"/>
</dbReference>
<proteinExistence type="predicted"/>
<dbReference type="Gene3D" id="3.90.550.10">
    <property type="entry name" value="Spore Coat Polysaccharide Biosynthesis Protein SpsA, Chain A"/>
    <property type="match status" value="1"/>
</dbReference>
<reference evidence="3 4" key="1">
    <citation type="submission" date="2019-09" db="EMBL/GenBank/DDBJ databases">
        <authorList>
            <person name="Chandra G."/>
            <person name="Truman W A."/>
        </authorList>
    </citation>
    <scope>NUCLEOTIDE SEQUENCE [LARGE SCALE GENOMIC DNA]</scope>
    <source>
        <strain evidence="3">PS847</strain>
    </source>
</reference>
<protein>
    <recommendedName>
        <fullName evidence="2">Glycosyltransferase 2-like domain-containing protein</fullName>
    </recommendedName>
</protein>
<evidence type="ECO:0000313" key="3">
    <source>
        <dbReference type="EMBL" id="VVO77785.1"/>
    </source>
</evidence>
<dbReference type="EMBL" id="CABVIC010000001">
    <property type="protein sequence ID" value="VVO77785.1"/>
    <property type="molecule type" value="Genomic_DNA"/>
</dbReference>
<feature type="domain" description="Glycosyltransferase 2-like" evidence="2">
    <location>
        <begin position="20"/>
        <end position="138"/>
    </location>
</feature>
<organism evidence="3 4">
    <name type="scientific">Pseudomonas fluorescens</name>
    <dbReference type="NCBI Taxonomy" id="294"/>
    <lineage>
        <taxon>Bacteria</taxon>
        <taxon>Pseudomonadati</taxon>
        <taxon>Pseudomonadota</taxon>
        <taxon>Gammaproteobacteria</taxon>
        <taxon>Pseudomonadales</taxon>
        <taxon>Pseudomonadaceae</taxon>
        <taxon>Pseudomonas</taxon>
    </lineage>
</organism>
<sequence length="280" mass="32118">MSPSDMKAFDLPTQPHPDFSLVLVNYKTPDITRMCLELLREHVQAQGIPVWVVDNDSADASLDYLRSLDWINLIERPSPGKEMGHIAHGKALDLALAKVETDYLFLLHTDTFVYDMEVFAMMMRECTKSADMAAVGCVEQLDRGLLRDTWRLTSRFCKHHVRRLKVHFGLRSKPPRPYKETHLKSFCTLWNARLMKSLGLHFCMDEEVPGYTLQDRMVGLGYGVRFLSPRKIFRYLDHIQAGTVAAAGTYGKDHRRTKMYQQTLKRLQGQHGKTGMQAST</sequence>
<dbReference type="Proteomes" id="UP000326067">
    <property type="component" value="Unassembled WGS sequence"/>
</dbReference>
<evidence type="ECO:0000256" key="1">
    <source>
        <dbReference type="ARBA" id="ARBA00022519"/>
    </source>
</evidence>
<dbReference type="SUPFAM" id="SSF53448">
    <property type="entry name" value="Nucleotide-diphospho-sugar transferases"/>
    <property type="match status" value="1"/>
</dbReference>
<evidence type="ECO:0000259" key="2">
    <source>
        <dbReference type="Pfam" id="PF00535"/>
    </source>
</evidence>
<keyword evidence="1" id="KW-0472">Membrane</keyword>
<keyword evidence="1" id="KW-0997">Cell inner membrane</keyword>
<keyword evidence="1" id="KW-1003">Cell membrane</keyword>
<evidence type="ECO:0000313" key="4">
    <source>
        <dbReference type="Proteomes" id="UP000326067"/>
    </source>
</evidence>
<gene>
    <name evidence="3" type="ORF">PS847_01652</name>
</gene>
<dbReference type="InterPro" id="IPR029044">
    <property type="entry name" value="Nucleotide-diphossugar_trans"/>
</dbReference>
<dbReference type="AlphaFoldDB" id="A0A5E7IMW3"/>
<accession>A0A5E7IMW3</accession>
<name>A0A5E7IMW3_PSEFL</name>
<dbReference type="InterPro" id="IPR001173">
    <property type="entry name" value="Glyco_trans_2-like"/>
</dbReference>